<keyword evidence="2" id="KW-1185">Reference proteome</keyword>
<name>A0A545AUE3_9ACTN</name>
<dbReference type="Proteomes" id="UP000317982">
    <property type="component" value="Unassembled WGS sequence"/>
</dbReference>
<dbReference type="Gene3D" id="2.130.10.10">
    <property type="entry name" value="YVTN repeat-like/Quinoprotein amine dehydrogenase"/>
    <property type="match status" value="1"/>
</dbReference>
<dbReference type="InterPro" id="IPR015943">
    <property type="entry name" value="WD40/YVTN_repeat-like_dom_sf"/>
</dbReference>
<dbReference type="SUPFAM" id="SSF110296">
    <property type="entry name" value="Oligoxyloglucan reducing end-specific cellobiohydrolase"/>
    <property type="match status" value="1"/>
</dbReference>
<evidence type="ECO:0000313" key="2">
    <source>
        <dbReference type="Proteomes" id="UP000317982"/>
    </source>
</evidence>
<organism evidence="1 2">
    <name type="scientific">Cryptosporangium phraense</name>
    <dbReference type="NCBI Taxonomy" id="2593070"/>
    <lineage>
        <taxon>Bacteria</taxon>
        <taxon>Bacillati</taxon>
        <taxon>Actinomycetota</taxon>
        <taxon>Actinomycetes</taxon>
        <taxon>Cryptosporangiales</taxon>
        <taxon>Cryptosporangiaceae</taxon>
        <taxon>Cryptosporangium</taxon>
    </lineage>
</organism>
<proteinExistence type="predicted"/>
<dbReference type="RefSeq" id="WP_142704406.1">
    <property type="nucleotide sequence ID" value="NZ_VIRS01000006.1"/>
</dbReference>
<dbReference type="EMBL" id="VIRS01000006">
    <property type="protein sequence ID" value="TQS44957.1"/>
    <property type="molecule type" value="Genomic_DNA"/>
</dbReference>
<evidence type="ECO:0000313" key="1">
    <source>
        <dbReference type="EMBL" id="TQS44957.1"/>
    </source>
</evidence>
<sequence>MTESGRPADPLRRRTLLPLVVIGGLFLAACGQGSATGETENTAGPTSDDTLSSSLASYTGIPIGGRFEDAEHGAVVRAKCAADGCGYQVLTTSDGGKTWSTADVPGPPVTSTPLDDAYAVVLPGGQIVTEIQVDADRPARRTADGGKTWAPQKAAPVGVTTSVAGNEALVGWCAQSVDCAEPLLRVIRPNGTSASFGPPPAQLTETISASRVPEGALWVQGRDGVGRVVLAVSRDNGKSWTLNRVPAAAASTVSIAGAGDAAWALSLSDPDTGGAGGTVPTEPGRKTRQSLLYSADSARTFNPVKLPEDYRLNTGSGVGVTDSGAAVIASDGRVAVVTPDGDVTDVPDVQGAVYDLGDKVLVYGPKASWVTSDGTTWNQLPALT</sequence>
<gene>
    <name evidence="1" type="ORF">FL583_10630</name>
</gene>
<accession>A0A545AUE3</accession>
<evidence type="ECO:0008006" key="3">
    <source>
        <dbReference type="Google" id="ProtNLM"/>
    </source>
</evidence>
<dbReference type="PROSITE" id="PS51257">
    <property type="entry name" value="PROKAR_LIPOPROTEIN"/>
    <property type="match status" value="1"/>
</dbReference>
<dbReference type="InParanoid" id="A0A545AUE3"/>
<comment type="caution">
    <text evidence="1">The sequence shown here is derived from an EMBL/GenBank/DDBJ whole genome shotgun (WGS) entry which is preliminary data.</text>
</comment>
<dbReference type="OrthoDB" id="3333087at2"/>
<protein>
    <recommendedName>
        <fullName evidence="3">Exo-alpha-sialidase</fullName>
    </recommendedName>
</protein>
<dbReference type="AlphaFoldDB" id="A0A545AUE3"/>
<reference evidence="1 2" key="1">
    <citation type="submission" date="2019-07" db="EMBL/GenBank/DDBJ databases">
        <title>Cryptosporangium phraense sp. nov., isolated from plant litter.</title>
        <authorList>
            <person name="Suriyachadkun C."/>
        </authorList>
    </citation>
    <scope>NUCLEOTIDE SEQUENCE [LARGE SCALE GENOMIC DNA]</scope>
    <source>
        <strain evidence="1 2">A-T 5661</strain>
    </source>
</reference>